<evidence type="ECO:0000313" key="19">
    <source>
        <dbReference type="Proteomes" id="UP000504638"/>
    </source>
</evidence>
<dbReference type="PROSITE" id="PS51140">
    <property type="entry name" value="CUE"/>
    <property type="match status" value="1"/>
</dbReference>
<feature type="compositionally biased region" description="Low complexity" evidence="16">
    <location>
        <begin position="526"/>
        <end position="544"/>
    </location>
</feature>
<dbReference type="AlphaFoldDB" id="A0A6G1G4Y3"/>
<evidence type="ECO:0000256" key="14">
    <source>
        <dbReference type="ARBA" id="ARBA00023204"/>
    </source>
</evidence>
<comment type="subcellular location">
    <subcellularLocation>
        <location evidence="3">Chromosome</location>
        <location evidence="3">Telomere</location>
    </subcellularLocation>
    <subcellularLocation>
        <location evidence="2">Cytoplasm</location>
    </subcellularLocation>
    <subcellularLocation>
        <location evidence="1">Nucleus</location>
    </subcellularLocation>
</comment>
<dbReference type="GO" id="GO:0043130">
    <property type="term" value="F:ubiquitin binding"/>
    <property type="evidence" value="ECO:0007669"/>
    <property type="project" value="InterPro"/>
</dbReference>
<keyword evidence="6" id="KW-0158">Chromosome</keyword>
<keyword evidence="10" id="KW-0833">Ubl conjugation pathway</keyword>
<feature type="compositionally biased region" description="Polar residues" evidence="16">
    <location>
        <begin position="601"/>
        <end position="612"/>
    </location>
</feature>
<dbReference type="Proteomes" id="UP000504638">
    <property type="component" value="Unplaced"/>
</dbReference>
<feature type="compositionally biased region" description="Polar residues" evidence="16">
    <location>
        <begin position="620"/>
        <end position="639"/>
    </location>
</feature>
<dbReference type="RefSeq" id="XP_033534709.1">
    <property type="nucleotide sequence ID" value="XM_033677064.1"/>
</dbReference>
<feature type="compositionally biased region" description="Polar residues" evidence="16">
    <location>
        <begin position="705"/>
        <end position="729"/>
    </location>
</feature>
<evidence type="ECO:0000313" key="20">
    <source>
        <dbReference type="RefSeq" id="XP_033534709.1"/>
    </source>
</evidence>
<feature type="compositionally biased region" description="Polar residues" evidence="16">
    <location>
        <begin position="425"/>
        <end position="436"/>
    </location>
</feature>
<evidence type="ECO:0000256" key="16">
    <source>
        <dbReference type="SAM" id="MobiDB-lite"/>
    </source>
</evidence>
<dbReference type="GO" id="GO:0006281">
    <property type="term" value="P:DNA repair"/>
    <property type="evidence" value="ECO:0007669"/>
    <property type="project" value="UniProtKB-KW"/>
</dbReference>
<keyword evidence="15" id="KW-0539">Nucleus</keyword>
<feature type="non-terminal residue" evidence="18">
    <location>
        <position position="844"/>
    </location>
</feature>
<evidence type="ECO:0000256" key="5">
    <source>
        <dbReference type="ARBA" id="ARBA00020536"/>
    </source>
</evidence>
<feature type="compositionally biased region" description="Low complexity" evidence="16">
    <location>
        <begin position="228"/>
        <end position="239"/>
    </location>
</feature>
<evidence type="ECO:0000313" key="18">
    <source>
        <dbReference type="EMBL" id="KAF1813078.1"/>
    </source>
</evidence>
<dbReference type="GO" id="GO:0003677">
    <property type="term" value="F:DNA binding"/>
    <property type="evidence" value="ECO:0007669"/>
    <property type="project" value="UniProtKB-KW"/>
</dbReference>
<feature type="region of interest" description="Disordered" evidence="16">
    <location>
        <begin position="403"/>
        <end position="662"/>
    </location>
</feature>
<keyword evidence="14" id="KW-0234">DNA repair</keyword>
<dbReference type="GO" id="GO:0005634">
    <property type="term" value="C:nucleus"/>
    <property type="evidence" value="ECO:0007669"/>
    <property type="project" value="UniProtKB-SubCell"/>
</dbReference>
<dbReference type="PANTHER" id="PTHR16308:SF13">
    <property type="entry name" value="PROTEIN LINGERER"/>
    <property type="match status" value="1"/>
</dbReference>
<keyword evidence="8" id="KW-0597">Phosphoprotein</keyword>
<dbReference type="Pfam" id="PF02845">
    <property type="entry name" value="CUE"/>
    <property type="match status" value="1"/>
</dbReference>
<dbReference type="InterPro" id="IPR003892">
    <property type="entry name" value="CUE"/>
</dbReference>
<name>A0A6G1G4Y3_9PEZI</name>
<dbReference type="OrthoDB" id="5396806at2759"/>
<evidence type="ECO:0000256" key="2">
    <source>
        <dbReference type="ARBA" id="ARBA00004496"/>
    </source>
</evidence>
<feature type="region of interest" description="Disordered" evidence="16">
    <location>
        <begin position="701"/>
        <end position="844"/>
    </location>
</feature>
<dbReference type="GO" id="GO:0005737">
    <property type="term" value="C:cytoplasm"/>
    <property type="evidence" value="ECO:0007669"/>
    <property type="project" value="UniProtKB-SubCell"/>
</dbReference>
<keyword evidence="12" id="KW-0779">Telomere</keyword>
<feature type="region of interest" description="Disordered" evidence="16">
    <location>
        <begin position="1"/>
        <end position="48"/>
    </location>
</feature>
<feature type="compositionally biased region" description="Low complexity" evidence="16">
    <location>
        <begin position="640"/>
        <end position="656"/>
    </location>
</feature>
<feature type="compositionally biased region" description="Polar residues" evidence="16">
    <location>
        <begin position="125"/>
        <end position="134"/>
    </location>
</feature>
<feature type="compositionally biased region" description="Low complexity" evidence="16">
    <location>
        <begin position="747"/>
        <end position="758"/>
    </location>
</feature>
<evidence type="ECO:0000256" key="8">
    <source>
        <dbReference type="ARBA" id="ARBA00022553"/>
    </source>
</evidence>
<evidence type="ECO:0000256" key="6">
    <source>
        <dbReference type="ARBA" id="ARBA00022454"/>
    </source>
</evidence>
<feature type="compositionally biased region" description="Polar residues" evidence="16">
    <location>
        <begin position="31"/>
        <end position="42"/>
    </location>
</feature>
<evidence type="ECO:0000256" key="11">
    <source>
        <dbReference type="ARBA" id="ARBA00022843"/>
    </source>
</evidence>
<dbReference type="InterPro" id="IPR041803">
    <property type="entry name" value="DEF1_CUE"/>
</dbReference>
<dbReference type="GO" id="GO:0000781">
    <property type="term" value="C:chromosome, telomeric region"/>
    <property type="evidence" value="ECO:0007669"/>
    <property type="project" value="UniProtKB-SubCell"/>
</dbReference>
<feature type="compositionally biased region" description="Acidic residues" evidence="16">
    <location>
        <begin position="409"/>
        <end position="419"/>
    </location>
</feature>
<keyword evidence="11" id="KW-0832">Ubl conjugation</keyword>
<sequence>MSEVATRPSNRGRSSTRGGRGRGTAPRTTRQTNGHLNPSSSEMDFADQGELGEIKKKYLSELSSLKELFPDWTEVDLVFALQETDGDLNNTIERITEGTMSQFNDVKKKTKDRSRSKVNDATPASIESSNTSRPSRGKSSHDAPHRARSSAPRSRGAPRGRGGHSSTTGTRPPPEPVSVPTNESSAWGDPIPVADTDDTTWEKTSETAEPTVAPKTYEPPKTWASMFAKPKPTPTSTKKTAPEQVPVKPTGSAAEEVAEQNGLIDAGTAADVTLSKDTVDAPAPSIPTIETTKPSDVPVATAPDLFPSQDKLTENNVEHLPDTSHPAPTGTAASTVASSVAPSVNQAVGRTPVTGYSAVAMKAAGIAGRSASFTRRVQEQQEAVVMPGNHPIDRATVQFGSLGLNGDSEALDVDDEREELETRAQPPQHSPVTQPRTALPPSRQFPAQNEPSIQPGLPTPKQTSSLPQPNQIPPQSIAAQQGVPQPGPSQQYSQFGRYGQATTQPELPSQQKAYDPFGPPQSQQSAFEQFQNQTTQAQQSQAHAGPQVSASSDYPNYYASEQSRGSQQNYYGAPYGQQPSSQQDSGATQQRTGSAFGVAPSDSSFGTSQAPQAPSRYGEPQTSGQNTPNPTISGQQNMGSQSHQSQHAPQPHQQNQYGSGAPFGNPYYNSHYYNAYMNQFGGFQGGYGPYGKSGMYGQPHHNYGMSPQTSYDQHSSSPGTMAGFGQSSMHGREGMSGGLSEYSRTGSSQPPNQQHSNSGFGAAPDVFSRSQVGFPSQAQYGQQGSGPSGSDDALKAYTESKGTSGPSQAALGQPGRPNSATNTAPGQTNPSGLPPTQSNQQGFG</sequence>
<keyword evidence="19" id="KW-1185">Reference proteome</keyword>
<feature type="compositionally biased region" description="Low complexity" evidence="16">
    <location>
        <begin position="1"/>
        <end position="30"/>
    </location>
</feature>
<evidence type="ECO:0000256" key="4">
    <source>
        <dbReference type="ARBA" id="ARBA00005491"/>
    </source>
</evidence>
<protein>
    <recommendedName>
        <fullName evidence="5">RNA polymerase II degradation factor 1</fullName>
    </recommendedName>
</protein>
<reference evidence="20" key="3">
    <citation type="submission" date="2025-04" db="UniProtKB">
        <authorList>
            <consortium name="RefSeq"/>
        </authorList>
    </citation>
    <scope>IDENTIFICATION</scope>
    <source>
        <strain evidence="20">CBS 781.70</strain>
    </source>
</reference>
<dbReference type="GeneID" id="54417634"/>
<dbReference type="EMBL" id="ML975156">
    <property type="protein sequence ID" value="KAF1813078.1"/>
    <property type="molecule type" value="Genomic_DNA"/>
</dbReference>
<evidence type="ECO:0000256" key="1">
    <source>
        <dbReference type="ARBA" id="ARBA00004123"/>
    </source>
</evidence>
<evidence type="ECO:0000256" key="12">
    <source>
        <dbReference type="ARBA" id="ARBA00022895"/>
    </source>
</evidence>
<feature type="compositionally biased region" description="Low complexity" evidence="16">
    <location>
        <begin position="480"/>
        <end position="494"/>
    </location>
</feature>
<feature type="compositionally biased region" description="Polar residues" evidence="16">
    <location>
        <begin position="548"/>
        <end position="570"/>
    </location>
</feature>
<feature type="region of interest" description="Disordered" evidence="16">
    <location>
        <begin position="82"/>
        <end position="255"/>
    </location>
</feature>
<keyword evidence="13" id="KW-0238">DNA-binding</keyword>
<feature type="domain" description="CUE" evidence="17">
    <location>
        <begin position="57"/>
        <end position="100"/>
    </location>
</feature>
<feature type="compositionally biased region" description="Polar residues" evidence="16">
    <location>
        <begin position="816"/>
        <end position="844"/>
    </location>
</feature>
<evidence type="ECO:0000256" key="7">
    <source>
        <dbReference type="ARBA" id="ARBA00022490"/>
    </source>
</evidence>
<feature type="compositionally biased region" description="Polar residues" evidence="16">
    <location>
        <begin position="500"/>
        <end position="512"/>
    </location>
</feature>
<dbReference type="PANTHER" id="PTHR16308">
    <property type="entry name" value="UBIQUITIN ASSOCIATED PROTEIN 2-LIKE/LINGERER"/>
    <property type="match status" value="1"/>
</dbReference>
<evidence type="ECO:0000256" key="13">
    <source>
        <dbReference type="ARBA" id="ARBA00023125"/>
    </source>
</evidence>
<evidence type="ECO:0000256" key="10">
    <source>
        <dbReference type="ARBA" id="ARBA00022786"/>
    </source>
</evidence>
<reference evidence="20" key="2">
    <citation type="submission" date="2020-04" db="EMBL/GenBank/DDBJ databases">
        <authorList>
            <consortium name="NCBI Genome Project"/>
        </authorList>
    </citation>
    <scope>NUCLEOTIDE SEQUENCE</scope>
    <source>
        <strain evidence="20">CBS 781.70</strain>
    </source>
</reference>
<dbReference type="InterPro" id="IPR051833">
    <property type="entry name" value="TC-DDR_regulator"/>
</dbReference>
<organism evidence="18">
    <name type="scientific">Eremomyces bilateralis CBS 781.70</name>
    <dbReference type="NCBI Taxonomy" id="1392243"/>
    <lineage>
        <taxon>Eukaryota</taxon>
        <taxon>Fungi</taxon>
        <taxon>Dikarya</taxon>
        <taxon>Ascomycota</taxon>
        <taxon>Pezizomycotina</taxon>
        <taxon>Dothideomycetes</taxon>
        <taxon>Dothideomycetes incertae sedis</taxon>
        <taxon>Eremomycetales</taxon>
        <taxon>Eremomycetaceae</taxon>
        <taxon>Eremomyces</taxon>
    </lineage>
</organism>
<gene>
    <name evidence="18 20" type="ORF">P152DRAFT_416443</name>
</gene>
<feature type="compositionally biased region" description="Polar residues" evidence="16">
    <location>
        <begin position="87"/>
        <end position="104"/>
    </location>
</feature>
<proteinExistence type="inferred from homology"/>
<feature type="compositionally biased region" description="Polar residues" evidence="16">
    <location>
        <begin position="460"/>
        <end position="479"/>
    </location>
</feature>
<accession>A0A6G1G4Y3</accession>
<evidence type="ECO:0000256" key="9">
    <source>
        <dbReference type="ARBA" id="ARBA00022763"/>
    </source>
</evidence>
<evidence type="ECO:0000259" key="17">
    <source>
        <dbReference type="PROSITE" id="PS51140"/>
    </source>
</evidence>
<keyword evidence="7" id="KW-0963">Cytoplasm</keyword>
<evidence type="ECO:0000256" key="3">
    <source>
        <dbReference type="ARBA" id="ARBA00004574"/>
    </source>
</evidence>
<reference evidence="18 20" key="1">
    <citation type="submission" date="2020-01" db="EMBL/GenBank/DDBJ databases">
        <authorList>
            <consortium name="DOE Joint Genome Institute"/>
            <person name="Haridas S."/>
            <person name="Albert R."/>
            <person name="Binder M."/>
            <person name="Bloem J."/>
            <person name="Labutti K."/>
            <person name="Salamov A."/>
            <person name="Andreopoulos B."/>
            <person name="Baker S.E."/>
            <person name="Barry K."/>
            <person name="Bills G."/>
            <person name="Bluhm B.H."/>
            <person name="Cannon C."/>
            <person name="Castanera R."/>
            <person name="Culley D.E."/>
            <person name="Daum C."/>
            <person name="Ezra D."/>
            <person name="Gonzalez J.B."/>
            <person name="Henrissat B."/>
            <person name="Kuo A."/>
            <person name="Liang C."/>
            <person name="Lipzen A."/>
            <person name="Lutzoni F."/>
            <person name="Magnuson J."/>
            <person name="Mondo S."/>
            <person name="Nolan M."/>
            <person name="Ohm R."/>
            <person name="Pangilinan J."/>
            <person name="Park H.-J."/>
            <person name="Ramirez L."/>
            <person name="Alfaro M."/>
            <person name="Sun H."/>
            <person name="Tritt A."/>
            <person name="Yoshinaga Y."/>
            <person name="Zwiers L.-H."/>
            <person name="Turgeon B.G."/>
            <person name="Goodwin S.B."/>
            <person name="Spatafora J.W."/>
            <person name="Crous P.W."/>
            <person name="Grigoriev I.V."/>
        </authorList>
    </citation>
    <scope>NUCLEOTIDE SEQUENCE</scope>
    <source>
        <strain evidence="18 20">CBS 781.70</strain>
    </source>
</reference>
<keyword evidence="9" id="KW-0227">DNA damage</keyword>
<comment type="similarity">
    <text evidence="4">Belongs to the DEF1 family.</text>
</comment>
<dbReference type="CDD" id="cd14368">
    <property type="entry name" value="CUE_DEF1_like"/>
    <property type="match status" value="1"/>
</dbReference>
<feature type="compositionally biased region" description="Polar residues" evidence="16">
    <location>
        <begin position="577"/>
        <end position="593"/>
    </location>
</feature>
<evidence type="ECO:0000256" key="15">
    <source>
        <dbReference type="ARBA" id="ARBA00023242"/>
    </source>
</evidence>